<name>A0A8H6VN40_9PEZI</name>
<accession>A0A8H6VN40</accession>
<evidence type="ECO:0000313" key="2">
    <source>
        <dbReference type="Proteomes" id="UP000660729"/>
    </source>
</evidence>
<dbReference type="OrthoDB" id="3648975at2759"/>
<keyword evidence="2" id="KW-1185">Reference proteome</keyword>
<dbReference type="AlphaFoldDB" id="A0A8H6VN40"/>
<dbReference type="Proteomes" id="UP000660729">
    <property type="component" value="Unassembled WGS sequence"/>
</dbReference>
<dbReference type="EMBL" id="JABCIY010000001">
    <property type="protein sequence ID" value="KAF7198433.1"/>
    <property type="molecule type" value="Genomic_DNA"/>
</dbReference>
<dbReference type="PANTHER" id="PTHR42085:SF2">
    <property type="entry name" value="F-BOX DOMAIN-CONTAINING PROTEIN"/>
    <property type="match status" value="1"/>
</dbReference>
<dbReference type="PANTHER" id="PTHR42085">
    <property type="entry name" value="F-BOX DOMAIN-CONTAINING PROTEIN"/>
    <property type="match status" value="1"/>
</dbReference>
<sequence>MTSILHITSHPPIVVNSTFPFHPHTRTQNCNSLLHDASMALDNLGRPLRHHCLPRSAVEPHHLSEGGDFLHWSDAVDGALRRCVGLDKYTSERAHLHKIGQPFNEKQPKISFKASKLICKFVSKTVLAQVYKYSDKEPWELWELLEAKSRPFRLLDLPRELRDQICAEHFATYKGVTRFNLGPYDTFRCDYCYKKGHHHGVPPLLRVNRQLRHESAPFYFHGLQVVFDLGPFVGNYRTLIDGEHLDVTPLHVLIGSWTKNLLSENIEHIRNLELKFRVFQRRNRQSSPDRLHVAMRFELDVKGEQRLQVHVRPELGHAKRAEVDQWVQECNEAKHGIMTALSSNPGLWMLMSQDFE</sequence>
<comment type="caution">
    <text evidence="1">The sequence shown here is derived from an EMBL/GenBank/DDBJ whole genome shotgun (WGS) entry which is preliminary data.</text>
</comment>
<evidence type="ECO:0000313" key="1">
    <source>
        <dbReference type="EMBL" id="KAF7198433.1"/>
    </source>
</evidence>
<protein>
    <recommendedName>
        <fullName evidence="3">F-box domain-containing protein</fullName>
    </recommendedName>
</protein>
<reference evidence="1" key="1">
    <citation type="submission" date="2020-04" db="EMBL/GenBank/DDBJ databases">
        <title>Draft genome resource of the tomato pathogen Pseudocercospora fuligena.</title>
        <authorList>
            <person name="Zaccaron A."/>
        </authorList>
    </citation>
    <scope>NUCLEOTIDE SEQUENCE</scope>
    <source>
        <strain evidence="1">PF001</strain>
    </source>
</reference>
<gene>
    <name evidence="1" type="ORF">HII31_00172</name>
</gene>
<evidence type="ECO:0008006" key="3">
    <source>
        <dbReference type="Google" id="ProtNLM"/>
    </source>
</evidence>
<proteinExistence type="predicted"/>
<dbReference type="InterPro" id="IPR038883">
    <property type="entry name" value="AN11006-like"/>
</dbReference>
<organism evidence="1 2">
    <name type="scientific">Pseudocercospora fuligena</name>
    <dbReference type="NCBI Taxonomy" id="685502"/>
    <lineage>
        <taxon>Eukaryota</taxon>
        <taxon>Fungi</taxon>
        <taxon>Dikarya</taxon>
        <taxon>Ascomycota</taxon>
        <taxon>Pezizomycotina</taxon>
        <taxon>Dothideomycetes</taxon>
        <taxon>Dothideomycetidae</taxon>
        <taxon>Mycosphaerellales</taxon>
        <taxon>Mycosphaerellaceae</taxon>
        <taxon>Pseudocercospora</taxon>
    </lineage>
</organism>